<dbReference type="GO" id="GO:0004730">
    <property type="term" value="F:pseudouridylate synthase activity"/>
    <property type="evidence" value="ECO:0007669"/>
    <property type="project" value="InterPro"/>
</dbReference>
<keyword evidence="2" id="KW-0378">Hydrolase</keyword>
<evidence type="ECO:0000256" key="1">
    <source>
        <dbReference type="ARBA" id="ARBA00022723"/>
    </source>
</evidence>
<organism evidence="7 8">
    <name type="scientific">Bifiguratus adelaidae</name>
    <dbReference type="NCBI Taxonomy" id="1938954"/>
    <lineage>
        <taxon>Eukaryota</taxon>
        <taxon>Fungi</taxon>
        <taxon>Fungi incertae sedis</taxon>
        <taxon>Mucoromycota</taxon>
        <taxon>Mucoromycotina</taxon>
        <taxon>Endogonomycetes</taxon>
        <taxon>Endogonales</taxon>
        <taxon>Endogonales incertae sedis</taxon>
        <taxon>Bifiguratus</taxon>
    </lineage>
</organism>
<dbReference type="PANTHER" id="PTHR42909">
    <property type="entry name" value="ZGC:136858"/>
    <property type="match status" value="1"/>
</dbReference>
<keyword evidence="1" id="KW-0479">Metal-binding</keyword>
<evidence type="ECO:0000256" key="4">
    <source>
        <dbReference type="ARBA" id="ARBA00023239"/>
    </source>
</evidence>
<dbReference type="Proteomes" id="UP000242875">
    <property type="component" value="Unassembled WGS sequence"/>
</dbReference>
<dbReference type="GO" id="GO:0016798">
    <property type="term" value="F:hydrolase activity, acting on glycosyl bonds"/>
    <property type="evidence" value="ECO:0007669"/>
    <property type="project" value="UniProtKB-KW"/>
</dbReference>
<keyword evidence="8" id="KW-1185">Reference proteome</keyword>
<comment type="caution">
    <text evidence="7">The sequence shown here is derived from an EMBL/GenBank/DDBJ whole genome shotgun (WGS) entry which is preliminary data.</text>
</comment>
<dbReference type="GO" id="GO:0005737">
    <property type="term" value="C:cytoplasm"/>
    <property type="evidence" value="ECO:0007669"/>
    <property type="project" value="TreeGrafter"/>
</dbReference>
<dbReference type="PANTHER" id="PTHR42909:SF1">
    <property type="entry name" value="CARBOHYDRATE KINASE PFKB DOMAIN-CONTAINING PROTEIN"/>
    <property type="match status" value="1"/>
</dbReference>
<accession>A0A261XU02</accession>
<dbReference type="HAMAP" id="MF_01876">
    <property type="entry name" value="PsiMP_glycosidase"/>
    <property type="match status" value="1"/>
</dbReference>
<evidence type="ECO:0000256" key="5">
    <source>
        <dbReference type="ARBA" id="ARBA00023295"/>
    </source>
</evidence>
<dbReference type="CDD" id="cd01941">
    <property type="entry name" value="YeiC_kinase_like"/>
    <property type="match status" value="1"/>
</dbReference>
<keyword evidence="4" id="KW-0456">Lyase</keyword>
<evidence type="ECO:0000256" key="3">
    <source>
        <dbReference type="ARBA" id="ARBA00023211"/>
    </source>
</evidence>
<evidence type="ECO:0000259" key="6">
    <source>
        <dbReference type="Pfam" id="PF00294"/>
    </source>
</evidence>
<protein>
    <recommendedName>
        <fullName evidence="6">Carbohydrate kinase PfkB domain-containing protein</fullName>
    </recommendedName>
</protein>
<dbReference type="GO" id="GO:0046872">
    <property type="term" value="F:metal ion binding"/>
    <property type="evidence" value="ECO:0007669"/>
    <property type="project" value="UniProtKB-KW"/>
</dbReference>
<dbReference type="OrthoDB" id="198885at2759"/>
<feature type="domain" description="Carbohydrate kinase PfkB" evidence="6">
    <location>
        <begin position="424"/>
        <end position="691"/>
    </location>
</feature>
<sequence>MQRVRFLLGSRACLQRARLRTTLLRDTEATRCVSSRYLRTSQARLKFFHQNYDYQPDYKDALSQSFQYSEEVQSALAEGRPVVALESTIISHGMAYPHNAQTANAVEDIIRSNGCVPATIAIMDGKVNIGLTPEHLEKLGEMGAKSHKTSRRDLAVVMAHKWTGSTTVSASMILAHRAGIKVFVTGGIGGVHRGAEQSMDVSADLYELGRTPIAVVCAGAKSILDIEKTLEVLETQGVTVATYGSTKAFPAFYTPESGYESPFNVSDPDTAARIIEANARLQLNSGLVFAVPIPTEDAAEAQGIQDAIDQSLREARQQQIRGKDETPFLLKRVSELTGGKSLASNIALVRNNARIGSDIAKSLAKLTGRRPFSNLSRPLEDNDKAAKLLVIGGVAVDVTATIQASDLPTTLQSPSAPNTSSYLYTSTPGSIKQSIGGVGRNMAQAAQQCGQTTCLASVVGDDDFGKRVTQALHEAGMDISDIKTIPHQRTAVYNAIHGPHGDLIAAVADMDIFSHLSPSMVCTAIKQIKPSLVAFDGNIASETMISIGKTCRALNIPAFFEPTSVPKSIKAMHPALLQTEALQFASPNEYELMAMVDAAPLAIHSLGTDLQIDLPEYPSRYLDAAVALSTCIPTLFLKLGAWGCLLVTRSKASVRCKYFPVDVLSESKVVSVTGAGDSFVGTVLANLLGQREPLEADLDARLGILSSAVLKGQAAA</sequence>
<dbReference type="InterPro" id="IPR007342">
    <property type="entry name" value="PsuG"/>
</dbReference>
<dbReference type="Gene3D" id="3.40.1190.20">
    <property type="match status" value="1"/>
</dbReference>
<dbReference type="Pfam" id="PF04227">
    <property type="entry name" value="Indigoidine_A"/>
    <property type="match status" value="1"/>
</dbReference>
<dbReference type="Pfam" id="PF00294">
    <property type="entry name" value="PfkB"/>
    <property type="match status" value="1"/>
</dbReference>
<evidence type="ECO:0000256" key="2">
    <source>
        <dbReference type="ARBA" id="ARBA00022801"/>
    </source>
</evidence>
<reference evidence="7 8" key="1">
    <citation type="journal article" date="2017" name="Mycologia">
        <title>Bifiguratus adelaidae, gen. et sp. nov., a new member of Mucoromycotina in endophytic and soil-dwelling habitats.</title>
        <authorList>
            <person name="Torres-Cruz T.J."/>
            <person name="Billingsley Tobias T.L."/>
            <person name="Almatruk M."/>
            <person name="Hesse C."/>
            <person name="Kuske C.R."/>
            <person name="Desiro A."/>
            <person name="Benucci G.M."/>
            <person name="Bonito G."/>
            <person name="Stajich J.E."/>
            <person name="Dunlap C."/>
            <person name="Arnold A.E."/>
            <person name="Porras-Alfaro A."/>
        </authorList>
    </citation>
    <scope>NUCLEOTIDE SEQUENCE [LARGE SCALE GENOMIC DNA]</scope>
    <source>
        <strain evidence="7 8">AZ0501</strain>
    </source>
</reference>
<feature type="non-terminal residue" evidence="7">
    <location>
        <position position="716"/>
    </location>
</feature>
<proteinExistence type="inferred from homology"/>
<dbReference type="InterPro" id="IPR029056">
    <property type="entry name" value="Ribokinase-like"/>
</dbReference>
<dbReference type="Gene3D" id="3.40.1790.10">
    <property type="entry name" value="Indigoidine synthase domain"/>
    <property type="match status" value="1"/>
</dbReference>
<keyword evidence="3" id="KW-0464">Manganese</keyword>
<gene>
    <name evidence="7" type="ORF">BZG36_05297</name>
</gene>
<dbReference type="InterPro" id="IPR011611">
    <property type="entry name" value="PfkB_dom"/>
</dbReference>
<dbReference type="EMBL" id="MVBO01000230">
    <property type="protein sequence ID" value="OZJ01839.1"/>
    <property type="molecule type" value="Genomic_DNA"/>
</dbReference>
<dbReference type="AlphaFoldDB" id="A0A261XU02"/>
<evidence type="ECO:0000313" key="8">
    <source>
        <dbReference type="Proteomes" id="UP000242875"/>
    </source>
</evidence>
<dbReference type="SUPFAM" id="SSF53613">
    <property type="entry name" value="Ribokinase-like"/>
    <property type="match status" value="1"/>
</dbReference>
<evidence type="ECO:0000313" key="7">
    <source>
        <dbReference type="EMBL" id="OZJ01839.1"/>
    </source>
</evidence>
<name>A0A261XU02_9FUNG</name>
<keyword evidence="5" id="KW-0326">Glycosidase</keyword>
<dbReference type="SUPFAM" id="SSF110581">
    <property type="entry name" value="Indigoidine synthase A-like"/>
    <property type="match status" value="1"/>
</dbReference>
<dbReference type="InterPro" id="IPR022830">
    <property type="entry name" value="Indigdn_synthA-like"/>
</dbReference>